<protein>
    <recommendedName>
        <fullName evidence="4">PB1 domain-containing protein</fullName>
    </recommendedName>
</protein>
<dbReference type="EMBL" id="BDGG01000016">
    <property type="protein sequence ID" value="GAV07906.1"/>
    <property type="molecule type" value="Genomic_DNA"/>
</dbReference>
<name>A0A1D1W3Q2_RAMVA</name>
<sequence>MALQCVFVDRQEVRRVNLPEGTAAPFAALQRALSSLCYGQWRAVWQDDYNNFFAIQSDANLHQALASRRHPSQPIRILIKENGLMGGRAESRGGQLRWRQDGNLVIAHRFDDENFGGRAEPSRPAINKFRSDELVRRVPEGGDRRPQPAPSVQLRASVLKFQHENAAQPVAQSPFLPKDPTLAELVDKVRKNLEGAIWSVENSMCSSKMFEHNETLPKEVEQQVYEVVKNDSAEDNDEEQEEEGDDEMSKTVCGSLEKDEGIMMENTESVRAQLLNALWDLPLRPESALSEEFTIITPSTDHNSLVVFDKEELEAALCELNSDIDAFEVVPNPEEWDSDGEWNCV</sequence>
<dbReference type="AlphaFoldDB" id="A0A1D1W3Q2"/>
<evidence type="ECO:0000313" key="2">
    <source>
        <dbReference type="EMBL" id="GAV07906.1"/>
    </source>
</evidence>
<proteinExistence type="predicted"/>
<comment type="caution">
    <text evidence="2">The sequence shown here is derived from an EMBL/GenBank/DDBJ whole genome shotgun (WGS) entry which is preliminary data.</text>
</comment>
<feature type="compositionally biased region" description="Acidic residues" evidence="1">
    <location>
        <begin position="233"/>
        <end position="246"/>
    </location>
</feature>
<dbReference type="Proteomes" id="UP000186922">
    <property type="component" value="Unassembled WGS sequence"/>
</dbReference>
<evidence type="ECO:0000313" key="3">
    <source>
        <dbReference type="Proteomes" id="UP000186922"/>
    </source>
</evidence>
<accession>A0A1D1W3Q2</accession>
<dbReference type="OrthoDB" id="10653006at2759"/>
<keyword evidence="3" id="KW-1185">Reference proteome</keyword>
<feature type="region of interest" description="Disordered" evidence="1">
    <location>
        <begin position="230"/>
        <end position="251"/>
    </location>
</feature>
<gene>
    <name evidence="2" type="primary">RvY_17686-1</name>
    <name evidence="2" type="synonym">RvY_17686.1</name>
    <name evidence="2" type="ORF">RvY_17686</name>
</gene>
<evidence type="ECO:0008006" key="4">
    <source>
        <dbReference type="Google" id="ProtNLM"/>
    </source>
</evidence>
<evidence type="ECO:0000256" key="1">
    <source>
        <dbReference type="SAM" id="MobiDB-lite"/>
    </source>
</evidence>
<reference evidence="2 3" key="1">
    <citation type="journal article" date="2016" name="Nat. Commun.">
        <title>Extremotolerant tardigrade genome and improved radiotolerance of human cultured cells by tardigrade-unique protein.</title>
        <authorList>
            <person name="Hashimoto T."/>
            <person name="Horikawa D.D."/>
            <person name="Saito Y."/>
            <person name="Kuwahara H."/>
            <person name="Kozuka-Hata H."/>
            <person name="Shin-I T."/>
            <person name="Minakuchi Y."/>
            <person name="Ohishi K."/>
            <person name="Motoyama A."/>
            <person name="Aizu T."/>
            <person name="Enomoto A."/>
            <person name="Kondo K."/>
            <person name="Tanaka S."/>
            <person name="Hara Y."/>
            <person name="Koshikawa S."/>
            <person name="Sagara H."/>
            <person name="Miura T."/>
            <person name="Yokobori S."/>
            <person name="Miyagawa K."/>
            <person name="Suzuki Y."/>
            <person name="Kubo T."/>
            <person name="Oyama M."/>
            <person name="Kohara Y."/>
            <person name="Fujiyama A."/>
            <person name="Arakawa K."/>
            <person name="Katayama T."/>
            <person name="Toyoda A."/>
            <person name="Kunieda T."/>
        </authorList>
    </citation>
    <scope>NUCLEOTIDE SEQUENCE [LARGE SCALE GENOMIC DNA]</scope>
    <source>
        <strain evidence="2 3">YOKOZUNA-1</strain>
    </source>
</reference>
<organism evidence="2 3">
    <name type="scientific">Ramazzottius varieornatus</name>
    <name type="common">Water bear</name>
    <name type="synonym">Tardigrade</name>
    <dbReference type="NCBI Taxonomy" id="947166"/>
    <lineage>
        <taxon>Eukaryota</taxon>
        <taxon>Metazoa</taxon>
        <taxon>Ecdysozoa</taxon>
        <taxon>Tardigrada</taxon>
        <taxon>Eutardigrada</taxon>
        <taxon>Parachela</taxon>
        <taxon>Hypsibioidea</taxon>
        <taxon>Ramazzottiidae</taxon>
        <taxon>Ramazzottius</taxon>
    </lineage>
</organism>